<dbReference type="InParanoid" id="T0SAU2"/>
<dbReference type="InterPro" id="IPR025733">
    <property type="entry name" value="PAPs_C"/>
</dbReference>
<comment type="subunit">
    <text evidence="2">Homodimer.</text>
</comment>
<dbReference type="Pfam" id="PF14008">
    <property type="entry name" value="Metallophos_C"/>
    <property type="match status" value="1"/>
</dbReference>
<feature type="domain" description="Calcineurin-like phosphoesterase" evidence="7">
    <location>
        <begin position="283"/>
        <end position="509"/>
    </location>
</feature>
<dbReference type="GeneID" id="19940915"/>
<feature type="domain" description="Purple acid phosphatase C-terminal" evidence="8">
    <location>
        <begin position="530"/>
        <end position="588"/>
    </location>
</feature>
<evidence type="ECO:0000256" key="2">
    <source>
        <dbReference type="ARBA" id="ARBA00011738"/>
    </source>
</evidence>
<feature type="domain" description="Purple acid phosphatase N-terminal" evidence="9">
    <location>
        <begin position="162"/>
        <end position="271"/>
    </location>
</feature>
<feature type="signal peptide" evidence="6">
    <location>
        <begin position="1"/>
        <end position="16"/>
    </location>
</feature>
<dbReference type="GO" id="GO:0046872">
    <property type="term" value="F:metal ion binding"/>
    <property type="evidence" value="ECO:0007669"/>
    <property type="project" value="InterPro"/>
</dbReference>
<dbReference type="Pfam" id="PF00149">
    <property type="entry name" value="Metallophos"/>
    <property type="match status" value="1"/>
</dbReference>
<dbReference type="RefSeq" id="XP_008603876.1">
    <property type="nucleotide sequence ID" value="XM_008605654.1"/>
</dbReference>
<evidence type="ECO:0000313" key="11">
    <source>
        <dbReference type="Proteomes" id="UP000030762"/>
    </source>
</evidence>
<name>T0SAU2_SAPDV</name>
<keyword evidence="4 6" id="KW-0732">Signal</keyword>
<dbReference type="EMBL" id="JH767132">
    <property type="protein sequence ID" value="EQC42453.1"/>
    <property type="molecule type" value="Genomic_DNA"/>
</dbReference>
<dbReference type="GO" id="GO:0005576">
    <property type="term" value="C:extracellular region"/>
    <property type="evidence" value="ECO:0007669"/>
    <property type="project" value="UniProtKB-SubCell"/>
</dbReference>
<accession>T0SAU2</accession>
<keyword evidence="5" id="KW-0325">Glycoprotein</keyword>
<evidence type="ECO:0000259" key="9">
    <source>
        <dbReference type="Pfam" id="PF16656"/>
    </source>
</evidence>
<dbReference type="OMA" id="EVTPNWS"/>
<dbReference type="PANTHER" id="PTHR45778">
    <property type="entry name" value="PURPLE ACID PHOSPHATASE-RELATED"/>
    <property type="match status" value="1"/>
</dbReference>
<organism evidence="10 11">
    <name type="scientific">Saprolegnia diclina (strain VS20)</name>
    <dbReference type="NCBI Taxonomy" id="1156394"/>
    <lineage>
        <taxon>Eukaryota</taxon>
        <taxon>Sar</taxon>
        <taxon>Stramenopiles</taxon>
        <taxon>Oomycota</taxon>
        <taxon>Saprolegniomycetes</taxon>
        <taxon>Saprolegniales</taxon>
        <taxon>Saprolegniaceae</taxon>
        <taxon>Saprolegnia</taxon>
    </lineage>
</organism>
<dbReference type="eggNOG" id="KOG1378">
    <property type="taxonomic scope" value="Eukaryota"/>
</dbReference>
<dbReference type="SUPFAM" id="SSF49363">
    <property type="entry name" value="Purple acid phosphatase, N-terminal domain"/>
    <property type="match status" value="1"/>
</dbReference>
<evidence type="ECO:0000313" key="10">
    <source>
        <dbReference type="EMBL" id="EQC42453.1"/>
    </source>
</evidence>
<feature type="chain" id="PRO_5005146985" description="Purple acid phosphatase" evidence="6">
    <location>
        <begin position="17"/>
        <end position="600"/>
    </location>
</feature>
<dbReference type="AlphaFoldDB" id="T0SAU2"/>
<dbReference type="OrthoDB" id="45007at2759"/>
<dbReference type="InterPro" id="IPR015914">
    <property type="entry name" value="PAPs_N"/>
</dbReference>
<comment type="subcellular location">
    <subcellularLocation>
        <location evidence="1">Secreted</location>
    </subcellularLocation>
</comment>
<evidence type="ECO:0000256" key="5">
    <source>
        <dbReference type="ARBA" id="ARBA00023180"/>
    </source>
</evidence>
<evidence type="ECO:0000259" key="7">
    <source>
        <dbReference type="Pfam" id="PF00149"/>
    </source>
</evidence>
<sequence length="600" mass="63955">MKFAACLVALATAVASDESPSWVGGLGTIHSVADSCIENDVHVCAYHARSRQLGASAAASITLSSTSIPHLSTLNVTFQVESPTPNDRITAYCASSVNSTVDSDYMDFQPTKGVASATLTFGPLVNMRCDYQFRYQKETSPKTFVTVATSPVVTMTAGVTEPLQVHIALTGKADEMRIMWTSGSVAAPRVRYGIARDNCGGGDLDKSAIASSSSYAASDMCGAPASTVSAQRFIPVGTLYDAVLTGLAPNAKVAYQVGSDVGGWSDVFTFTMPDIASPKPSSFFVFGDMGTWTTATGGLGLDGRSLSTAKRVADDMVNGQYVAALHIGDLSYADSVGYIWEQFMALVQPIAAKLPYMVSVGNHEYAYTSSVQAVDVSGETKCFFASPDMAKASSGGECGVPTARRYHMPSNGNGVFWYSFDLGLAHHVVVSSEHDFNAGSRMRKWLEADLAAVNRAATPWVFLHVHRPMYVSIDTKNDQAYNKLSQAAYEPVLAKFGVDAVFTGHVHNYERTCPVLGGVCKVAGDGKALAPTHIMIGTAGKLLDEGANVPSAWSVAKKHEYGYGRMHLLNASHAHFEFVRDVDGVVSDDVWLVSDHAWAA</sequence>
<dbReference type="InterPro" id="IPR008963">
    <property type="entry name" value="Purple_acid_Pase-like_N"/>
</dbReference>
<dbReference type="EC" id="3.1.3.2" evidence="6"/>
<dbReference type="STRING" id="1156394.T0SAU2"/>
<comment type="catalytic activity">
    <reaction evidence="6">
        <text>a phosphate monoester + H2O = an alcohol + phosphate</text>
        <dbReference type="Rhea" id="RHEA:15017"/>
        <dbReference type="ChEBI" id="CHEBI:15377"/>
        <dbReference type="ChEBI" id="CHEBI:30879"/>
        <dbReference type="ChEBI" id="CHEBI:43474"/>
        <dbReference type="ChEBI" id="CHEBI:67140"/>
        <dbReference type="EC" id="3.1.3.2"/>
    </reaction>
</comment>
<dbReference type="PANTHER" id="PTHR45778:SF7">
    <property type="entry name" value="PURPLE ACID PHOSPHATASE"/>
    <property type="match status" value="1"/>
</dbReference>
<evidence type="ECO:0000256" key="1">
    <source>
        <dbReference type="ARBA" id="ARBA00004613"/>
    </source>
</evidence>
<dbReference type="GO" id="GO:0003993">
    <property type="term" value="F:acid phosphatase activity"/>
    <property type="evidence" value="ECO:0007669"/>
    <property type="project" value="UniProtKB-EC"/>
</dbReference>
<keyword evidence="3" id="KW-0964">Secreted</keyword>
<dbReference type="VEuPathDB" id="FungiDB:SDRG_00188"/>
<comment type="similarity">
    <text evidence="6">Belongs to the metallophosphoesterase superfamily. Purple acid phosphatase family.</text>
</comment>
<dbReference type="Gene3D" id="3.60.21.10">
    <property type="match status" value="1"/>
</dbReference>
<proteinExistence type="inferred from homology"/>
<reference evidence="10 11" key="1">
    <citation type="submission" date="2012-04" db="EMBL/GenBank/DDBJ databases">
        <title>The Genome Sequence of Saprolegnia declina VS20.</title>
        <authorList>
            <consortium name="The Broad Institute Genome Sequencing Platform"/>
            <person name="Russ C."/>
            <person name="Nusbaum C."/>
            <person name="Tyler B."/>
            <person name="van West P."/>
            <person name="Dieguez-Uribeondo J."/>
            <person name="de Bruijn I."/>
            <person name="Tripathy S."/>
            <person name="Jiang R."/>
            <person name="Young S.K."/>
            <person name="Zeng Q."/>
            <person name="Gargeya S."/>
            <person name="Fitzgerald M."/>
            <person name="Haas B."/>
            <person name="Abouelleil A."/>
            <person name="Alvarado L."/>
            <person name="Arachchi H.M."/>
            <person name="Berlin A."/>
            <person name="Chapman S.B."/>
            <person name="Goldberg J."/>
            <person name="Griggs A."/>
            <person name="Gujja S."/>
            <person name="Hansen M."/>
            <person name="Howarth C."/>
            <person name="Imamovic A."/>
            <person name="Larimer J."/>
            <person name="McCowen C."/>
            <person name="Montmayeur A."/>
            <person name="Murphy C."/>
            <person name="Neiman D."/>
            <person name="Pearson M."/>
            <person name="Priest M."/>
            <person name="Roberts A."/>
            <person name="Saif S."/>
            <person name="Shea T."/>
            <person name="Sisk P."/>
            <person name="Sykes S."/>
            <person name="Wortman J."/>
            <person name="Nusbaum C."/>
            <person name="Birren B."/>
        </authorList>
    </citation>
    <scope>NUCLEOTIDE SEQUENCE [LARGE SCALE GENOMIC DNA]</scope>
    <source>
        <strain evidence="10 11">VS20</strain>
    </source>
</reference>
<dbReference type="Gene3D" id="2.60.40.380">
    <property type="entry name" value="Purple acid phosphatase-like, N-terminal"/>
    <property type="match status" value="1"/>
</dbReference>
<protein>
    <recommendedName>
        <fullName evidence="6">Purple acid phosphatase</fullName>
        <ecNumber evidence="6">3.1.3.2</ecNumber>
    </recommendedName>
</protein>
<evidence type="ECO:0000256" key="3">
    <source>
        <dbReference type="ARBA" id="ARBA00022525"/>
    </source>
</evidence>
<dbReference type="InterPro" id="IPR041792">
    <property type="entry name" value="MPP_PAP"/>
</dbReference>
<evidence type="ECO:0000256" key="4">
    <source>
        <dbReference type="ARBA" id="ARBA00022729"/>
    </source>
</evidence>
<keyword evidence="6" id="KW-0378">Hydrolase</keyword>
<dbReference type="Pfam" id="PF16656">
    <property type="entry name" value="Pur_ac_phosph_N"/>
    <property type="match status" value="1"/>
</dbReference>
<evidence type="ECO:0000256" key="6">
    <source>
        <dbReference type="RuleBase" id="RU361203"/>
    </source>
</evidence>
<dbReference type="InterPro" id="IPR004843">
    <property type="entry name" value="Calcineurin-like_PHP"/>
</dbReference>
<dbReference type="InterPro" id="IPR029052">
    <property type="entry name" value="Metallo-depent_PP-like"/>
</dbReference>
<keyword evidence="11" id="KW-1185">Reference proteome</keyword>
<dbReference type="SUPFAM" id="SSF56300">
    <property type="entry name" value="Metallo-dependent phosphatases"/>
    <property type="match status" value="1"/>
</dbReference>
<dbReference type="CDD" id="cd00839">
    <property type="entry name" value="MPP_PAPs"/>
    <property type="match status" value="1"/>
</dbReference>
<evidence type="ECO:0000259" key="8">
    <source>
        <dbReference type="Pfam" id="PF14008"/>
    </source>
</evidence>
<dbReference type="Proteomes" id="UP000030762">
    <property type="component" value="Unassembled WGS sequence"/>
</dbReference>
<gene>
    <name evidence="10" type="ORF">SDRG_00188</name>
</gene>